<dbReference type="InterPro" id="IPR010982">
    <property type="entry name" value="Lambda_DNA-bd_dom_sf"/>
</dbReference>
<dbReference type="Gene3D" id="1.10.260.40">
    <property type="entry name" value="lambda repressor-like DNA-binding domains"/>
    <property type="match status" value="1"/>
</dbReference>
<dbReference type="Pfam" id="PF00717">
    <property type="entry name" value="Peptidase_S24"/>
    <property type="match status" value="1"/>
</dbReference>
<dbReference type="CDD" id="cd00093">
    <property type="entry name" value="HTH_XRE"/>
    <property type="match status" value="1"/>
</dbReference>
<feature type="domain" description="HTH cro/C1-type" evidence="4">
    <location>
        <begin position="12"/>
        <end position="72"/>
    </location>
</feature>
<dbReference type="SMART" id="SM00530">
    <property type="entry name" value="HTH_XRE"/>
    <property type="match status" value="1"/>
</dbReference>
<dbReference type="SUPFAM" id="SSF51306">
    <property type="entry name" value="LexA/Signal peptidase"/>
    <property type="match status" value="1"/>
</dbReference>
<dbReference type="PANTHER" id="PTHR40661:SF3">
    <property type="entry name" value="FELS-1 PROPHAGE TRANSCRIPTIONAL REGULATOR"/>
    <property type="match status" value="1"/>
</dbReference>
<dbReference type="InterPro" id="IPR036286">
    <property type="entry name" value="LexA/Signal_pep-like_sf"/>
</dbReference>
<dbReference type="PROSITE" id="PS50943">
    <property type="entry name" value="HTH_CROC1"/>
    <property type="match status" value="1"/>
</dbReference>
<dbReference type="CDD" id="cd06529">
    <property type="entry name" value="S24_LexA-like"/>
    <property type="match status" value="1"/>
</dbReference>
<keyword evidence="6" id="KW-1185">Reference proteome</keyword>
<dbReference type="Pfam" id="PF01381">
    <property type="entry name" value="HTH_3"/>
    <property type="match status" value="1"/>
</dbReference>
<keyword evidence="2" id="KW-0238">DNA-binding</keyword>
<evidence type="ECO:0000313" key="5">
    <source>
        <dbReference type="EMBL" id="MEE1883369.1"/>
    </source>
</evidence>
<dbReference type="PANTHER" id="PTHR40661">
    <property type="match status" value="1"/>
</dbReference>
<protein>
    <submittedName>
        <fullName evidence="5">LexA family transcriptional regulator</fullName>
    </submittedName>
</protein>
<dbReference type="InterPro" id="IPR039418">
    <property type="entry name" value="LexA-like"/>
</dbReference>
<sequence length="219" mass="24802">MFDPRRKISARLAACRERKNWTYRETAEQLSAVLGKKIGTSRYGNWEQGINVPPHDMLIALGKVFDVPPSFLGGLSDDEGAPPETSNYVVPPLSTVPSNVGVVDLGDNALAFQREFLERNNLDRQKILLIAATDDSMAPRFQKNDLVLIDLSETTVSHDDMFAIMISGRPRLRWIRQDLKGDYVIQAEKRDYYPDETISAETLKDMHILGRVRMIAQLR</sequence>
<keyword evidence="1" id="KW-0805">Transcription regulation</keyword>
<evidence type="ECO:0000256" key="2">
    <source>
        <dbReference type="ARBA" id="ARBA00023125"/>
    </source>
</evidence>
<evidence type="ECO:0000256" key="3">
    <source>
        <dbReference type="ARBA" id="ARBA00023163"/>
    </source>
</evidence>
<dbReference type="Proteomes" id="UP001329505">
    <property type="component" value="Unassembled WGS sequence"/>
</dbReference>
<reference evidence="5 6" key="1">
    <citation type="submission" date="2024-01" db="EMBL/GenBank/DDBJ databases">
        <title>Unpublished Manusciprt.</title>
        <authorList>
            <person name="Duman M."/>
            <person name="Valdes E.G."/>
            <person name="Ajmi N."/>
            <person name="Altun S."/>
            <person name="Saticioglu I.B."/>
        </authorList>
    </citation>
    <scope>NUCLEOTIDE SEQUENCE [LARGE SCALE GENOMIC DNA]</scope>
    <source>
        <strain evidence="5 6">139P</strain>
    </source>
</reference>
<dbReference type="RefSeq" id="WP_330126546.1">
    <property type="nucleotide sequence ID" value="NZ_JAZDQQ010000032.1"/>
</dbReference>
<name>A0ABU7GWH7_9PSED</name>
<dbReference type="SUPFAM" id="SSF47413">
    <property type="entry name" value="lambda repressor-like DNA-binding domains"/>
    <property type="match status" value="1"/>
</dbReference>
<proteinExistence type="predicted"/>
<keyword evidence="3" id="KW-0804">Transcription</keyword>
<dbReference type="EMBL" id="JAZDQQ010000032">
    <property type="protein sequence ID" value="MEE1883369.1"/>
    <property type="molecule type" value="Genomic_DNA"/>
</dbReference>
<evidence type="ECO:0000256" key="1">
    <source>
        <dbReference type="ARBA" id="ARBA00023015"/>
    </source>
</evidence>
<comment type="caution">
    <text evidence="5">The sequence shown here is derived from an EMBL/GenBank/DDBJ whole genome shotgun (WGS) entry which is preliminary data.</text>
</comment>
<gene>
    <name evidence="5" type="ORF">V0R55_24705</name>
</gene>
<evidence type="ECO:0000313" key="6">
    <source>
        <dbReference type="Proteomes" id="UP001329505"/>
    </source>
</evidence>
<accession>A0ABU7GWH7</accession>
<dbReference type="Gene3D" id="2.10.109.10">
    <property type="entry name" value="Umud Fragment, subunit A"/>
    <property type="match status" value="1"/>
</dbReference>
<organism evidence="5 6">
    <name type="scientific">Pseudomonas soli</name>
    <dbReference type="NCBI Taxonomy" id="1306993"/>
    <lineage>
        <taxon>Bacteria</taxon>
        <taxon>Pseudomonadati</taxon>
        <taxon>Pseudomonadota</taxon>
        <taxon>Gammaproteobacteria</taxon>
        <taxon>Pseudomonadales</taxon>
        <taxon>Pseudomonadaceae</taxon>
        <taxon>Pseudomonas</taxon>
    </lineage>
</organism>
<dbReference type="InterPro" id="IPR001387">
    <property type="entry name" value="Cro/C1-type_HTH"/>
</dbReference>
<evidence type="ECO:0000259" key="4">
    <source>
        <dbReference type="PROSITE" id="PS50943"/>
    </source>
</evidence>
<dbReference type="InterPro" id="IPR015927">
    <property type="entry name" value="Peptidase_S24_S26A/B/C"/>
</dbReference>